<dbReference type="Proteomes" id="UP000598775">
    <property type="component" value="Unassembled WGS sequence"/>
</dbReference>
<feature type="domain" description="SGNH hydrolase-type esterase" evidence="2">
    <location>
        <begin position="56"/>
        <end position="220"/>
    </location>
</feature>
<evidence type="ECO:0000313" key="4">
    <source>
        <dbReference type="Proteomes" id="UP000598775"/>
    </source>
</evidence>
<evidence type="ECO:0000256" key="1">
    <source>
        <dbReference type="SAM" id="MobiDB-lite"/>
    </source>
</evidence>
<sequence length="236" mass="24402">MSISVAVAVLAIIAVVVTVAILRGRGTPHIDSGTASPTPATTATGQPSTTPLVVYLGNSFVGGSAQDSGPQDRFPALISSDLNTNWIAITSGGSGYVDPGDDGLTFDDLAGEVPENASLVVIMGSDDDAGYPAAKIMDAALTTLQTIRQRAPQAQVLVISTPWVSADPPAGILTSRDAVSDAAHFDNLPYIDPIADGWWVTGPPEQIGDDGLHPTDLGHAQMAERLEPVIRQLLGQ</sequence>
<feature type="region of interest" description="Disordered" evidence="1">
    <location>
        <begin position="28"/>
        <end position="48"/>
    </location>
</feature>
<organism evidence="3 4">
    <name type="scientific">Subtercola lobariae</name>
    <dbReference type="NCBI Taxonomy" id="1588641"/>
    <lineage>
        <taxon>Bacteria</taxon>
        <taxon>Bacillati</taxon>
        <taxon>Actinomycetota</taxon>
        <taxon>Actinomycetes</taxon>
        <taxon>Micrococcales</taxon>
        <taxon>Microbacteriaceae</taxon>
        <taxon>Subtercola</taxon>
    </lineage>
</organism>
<reference evidence="3 4" key="1">
    <citation type="journal article" date="2014" name="Int. J. Syst. Evol. Microbiol.">
        <title>Complete genome sequence of Corynebacterium casei LMG S-19264T (=DSM 44701T), isolated from a smear-ripened cheese.</title>
        <authorList>
            <consortium name="US DOE Joint Genome Institute (JGI-PGF)"/>
            <person name="Walter F."/>
            <person name="Albersmeier A."/>
            <person name="Kalinowski J."/>
            <person name="Ruckert C."/>
        </authorList>
    </citation>
    <scope>NUCLEOTIDE SEQUENCE [LARGE SCALE GENOMIC DNA]</scope>
    <source>
        <strain evidence="3 4">CGMCC 1.12976</strain>
    </source>
</reference>
<feature type="compositionally biased region" description="Low complexity" evidence="1">
    <location>
        <begin position="32"/>
        <end position="48"/>
    </location>
</feature>
<dbReference type="EMBL" id="BMGP01000002">
    <property type="protein sequence ID" value="GGF21115.1"/>
    <property type="molecule type" value="Genomic_DNA"/>
</dbReference>
<protein>
    <recommendedName>
        <fullName evidence="2">SGNH hydrolase-type esterase domain-containing protein</fullName>
    </recommendedName>
</protein>
<keyword evidence="4" id="KW-1185">Reference proteome</keyword>
<comment type="caution">
    <text evidence="3">The sequence shown here is derived from an EMBL/GenBank/DDBJ whole genome shotgun (WGS) entry which is preliminary data.</text>
</comment>
<dbReference type="SUPFAM" id="SSF52266">
    <property type="entry name" value="SGNH hydrolase"/>
    <property type="match status" value="1"/>
</dbReference>
<dbReference type="InterPro" id="IPR036514">
    <property type="entry name" value="SGNH_hydro_sf"/>
</dbReference>
<dbReference type="InterPro" id="IPR013830">
    <property type="entry name" value="SGNH_hydro"/>
</dbReference>
<dbReference type="Pfam" id="PF13472">
    <property type="entry name" value="Lipase_GDSL_2"/>
    <property type="match status" value="1"/>
</dbReference>
<gene>
    <name evidence="3" type="ORF">GCM10011399_13460</name>
</gene>
<name>A0A917B3L7_9MICO</name>
<proteinExistence type="predicted"/>
<evidence type="ECO:0000313" key="3">
    <source>
        <dbReference type="EMBL" id="GGF21115.1"/>
    </source>
</evidence>
<dbReference type="Gene3D" id="3.40.50.1110">
    <property type="entry name" value="SGNH hydrolase"/>
    <property type="match status" value="1"/>
</dbReference>
<dbReference type="AlphaFoldDB" id="A0A917B3L7"/>
<accession>A0A917B3L7</accession>
<evidence type="ECO:0000259" key="2">
    <source>
        <dbReference type="Pfam" id="PF13472"/>
    </source>
</evidence>
<dbReference type="CDD" id="cd00229">
    <property type="entry name" value="SGNH_hydrolase"/>
    <property type="match status" value="1"/>
</dbReference>